<name>A0A183BH25_9TREM</name>
<proteinExistence type="predicted"/>
<evidence type="ECO:0000256" key="1">
    <source>
        <dbReference type="SAM" id="SignalP"/>
    </source>
</evidence>
<accession>A0A183BH25</accession>
<reference evidence="4" key="1">
    <citation type="submission" date="2016-06" db="UniProtKB">
        <authorList>
            <consortium name="WormBaseParasite"/>
        </authorList>
    </citation>
    <scope>IDENTIFICATION</scope>
</reference>
<gene>
    <name evidence="2" type="ORF">ECPE_LOCUS18510</name>
</gene>
<dbReference type="WBParaSite" id="ECPE_0001856001-mRNA-1">
    <property type="protein sequence ID" value="ECPE_0001856001-mRNA-1"/>
    <property type="gene ID" value="ECPE_0001856001"/>
</dbReference>
<dbReference type="AlphaFoldDB" id="A0A183BH25"/>
<dbReference type="Proteomes" id="UP000272942">
    <property type="component" value="Unassembled WGS sequence"/>
</dbReference>
<protein>
    <submittedName>
        <fullName evidence="4">Secreted protein</fullName>
    </submittedName>
</protein>
<dbReference type="EMBL" id="UZAN01079864">
    <property type="protein sequence ID" value="VDP96500.1"/>
    <property type="molecule type" value="Genomic_DNA"/>
</dbReference>
<reference evidence="2 3" key="2">
    <citation type="submission" date="2018-11" db="EMBL/GenBank/DDBJ databases">
        <authorList>
            <consortium name="Pathogen Informatics"/>
        </authorList>
    </citation>
    <scope>NUCLEOTIDE SEQUENCE [LARGE SCALE GENOMIC DNA]</scope>
    <source>
        <strain evidence="2 3">Egypt</strain>
    </source>
</reference>
<evidence type="ECO:0000313" key="3">
    <source>
        <dbReference type="Proteomes" id="UP000272942"/>
    </source>
</evidence>
<feature type="signal peptide" evidence="1">
    <location>
        <begin position="1"/>
        <end position="23"/>
    </location>
</feature>
<keyword evidence="1" id="KW-0732">Signal</keyword>
<evidence type="ECO:0000313" key="4">
    <source>
        <dbReference type="WBParaSite" id="ECPE_0001856001-mRNA-1"/>
    </source>
</evidence>
<evidence type="ECO:0000313" key="2">
    <source>
        <dbReference type="EMBL" id="VDP96500.1"/>
    </source>
</evidence>
<feature type="chain" id="PRO_5043138415" evidence="1">
    <location>
        <begin position="24"/>
        <end position="138"/>
    </location>
</feature>
<organism evidence="4">
    <name type="scientific">Echinostoma caproni</name>
    <dbReference type="NCBI Taxonomy" id="27848"/>
    <lineage>
        <taxon>Eukaryota</taxon>
        <taxon>Metazoa</taxon>
        <taxon>Spiralia</taxon>
        <taxon>Lophotrochozoa</taxon>
        <taxon>Platyhelminthes</taxon>
        <taxon>Trematoda</taxon>
        <taxon>Digenea</taxon>
        <taxon>Plagiorchiida</taxon>
        <taxon>Echinostomata</taxon>
        <taxon>Echinostomatoidea</taxon>
        <taxon>Echinostomatidae</taxon>
        <taxon>Echinostoma</taxon>
    </lineage>
</organism>
<sequence>MRIIRTVSIAEAVVMVVVVVVTANPGRSQSTCVLIVAPKLHAPKFLHKRVRLVRKTDLCQMRPSLMSQKRILHPRMTNRSLMTIHAILRTWTWRYVIGAVYSCVLAAACSGHLHGKPYEKSAFGCFARRNSRAAQVSI</sequence>
<keyword evidence="3" id="KW-1185">Reference proteome</keyword>